<dbReference type="AlphaFoldDB" id="A0A2M4B6U0"/>
<organism evidence="2">
    <name type="scientific">Anopheles triannulatus</name>
    <dbReference type="NCBI Taxonomy" id="58253"/>
    <lineage>
        <taxon>Eukaryota</taxon>
        <taxon>Metazoa</taxon>
        <taxon>Ecdysozoa</taxon>
        <taxon>Arthropoda</taxon>
        <taxon>Hexapoda</taxon>
        <taxon>Insecta</taxon>
        <taxon>Pterygota</taxon>
        <taxon>Neoptera</taxon>
        <taxon>Endopterygota</taxon>
        <taxon>Diptera</taxon>
        <taxon>Nematocera</taxon>
        <taxon>Culicoidea</taxon>
        <taxon>Culicidae</taxon>
        <taxon>Anophelinae</taxon>
        <taxon>Anopheles</taxon>
    </lineage>
</organism>
<accession>A0A2M4B6U0</accession>
<proteinExistence type="predicted"/>
<sequence>MLLLFILIFSPLLNEAAAVFEGGVMGSRGLQFSLSLDPLTASPLLESPTAISLPASRLVLSGGSSTGSLVHCTLNLSLGGAINPSNNLMLLASLSASFPGLLL</sequence>
<keyword evidence="1" id="KW-0732">Signal</keyword>
<evidence type="ECO:0000313" key="2">
    <source>
        <dbReference type="EMBL" id="MBW48722.1"/>
    </source>
</evidence>
<feature type="chain" id="PRO_5014973352" evidence="1">
    <location>
        <begin position="19"/>
        <end position="103"/>
    </location>
</feature>
<dbReference type="EMBL" id="GGFK01015401">
    <property type="protein sequence ID" value="MBW48722.1"/>
    <property type="molecule type" value="Transcribed_RNA"/>
</dbReference>
<protein>
    <submittedName>
        <fullName evidence="2">Putative secreted protein</fullName>
    </submittedName>
</protein>
<reference evidence="2" key="1">
    <citation type="submission" date="2018-01" db="EMBL/GenBank/DDBJ databases">
        <title>An insight into the sialome of Amazonian anophelines.</title>
        <authorList>
            <person name="Ribeiro J.M."/>
            <person name="Scarpassa V."/>
            <person name="Calvo E."/>
        </authorList>
    </citation>
    <scope>NUCLEOTIDE SEQUENCE</scope>
    <source>
        <tissue evidence="2">Salivary glands</tissue>
    </source>
</reference>
<feature type="signal peptide" evidence="1">
    <location>
        <begin position="1"/>
        <end position="18"/>
    </location>
</feature>
<name>A0A2M4B6U0_9DIPT</name>
<evidence type="ECO:0000256" key="1">
    <source>
        <dbReference type="SAM" id="SignalP"/>
    </source>
</evidence>